<dbReference type="Pfam" id="PF04479">
    <property type="entry name" value="RTA1"/>
    <property type="match status" value="1"/>
</dbReference>
<reference evidence="6 7" key="1">
    <citation type="journal article" date="2024" name="J Genomics">
        <title>Draft genome sequencing and assembly of Favolaschia claudopus CIRM-BRFM 2984 isolated from oak limbs.</title>
        <authorList>
            <person name="Navarro D."/>
            <person name="Drula E."/>
            <person name="Chaduli D."/>
            <person name="Cazenave R."/>
            <person name="Ahrendt S."/>
            <person name="Wang J."/>
            <person name="Lipzen A."/>
            <person name="Daum C."/>
            <person name="Barry K."/>
            <person name="Grigoriev I.V."/>
            <person name="Favel A."/>
            <person name="Rosso M.N."/>
            <person name="Martin F."/>
        </authorList>
    </citation>
    <scope>NUCLEOTIDE SEQUENCE [LARGE SCALE GENOMIC DNA]</scope>
    <source>
        <strain evidence="6 7">CIRM-BRFM 2984</strain>
    </source>
</reference>
<keyword evidence="7" id="KW-1185">Reference proteome</keyword>
<feature type="transmembrane region" description="Helical" evidence="5">
    <location>
        <begin position="248"/>
        <end position="272"/>
    </location>
</feature>
<dbReference type="AlphaFoldDB" id="A0AAW0BFF9"/>
<dbReference type="PANTHER" id="PTHR31465">
    <property type="entry name" value="PROTEIN RTA1-RELATED"/>
    <property type="match status" value="1"/>
</dbReference>
<evidence type="ECO:0000256" key="2">
    <source>
        <dbReference type="ARBA" id="ARBA00022692"/>
    </source>
</evidence>
<dbReference type="Proteomes" id="UP001362999">
    <property type="component" value="Unassembled WGS sequence"/>
</dbReference>
<evidence type="ECO:0000313" key="6">
    <source>
        <dbReference type="EMBL" id="KAK7024815.1"/>
    </source>
</evidence>
<evidence type="ECO:0000256" key="4">
    <source>
        <dbReference type="ARBA" id="ARBA00023136"/>
    </source>
</evidence>
<keyword evidence="4 5" id="KW-0472">Membrane</keyword>
<evidence type="ECO:0000256" key="3">
    <source>
        <dbReference type="ARBA" id="ARBA00022989"/>
    </source>
</evidence>
<gene>
    <name evidence="6" type="ORF">R3P38DRAFT_3532608</name>
</gene>
<feature type="transmembrane region" description="Helical" evidence="5">
    <location>
        <begin position="208"/>
        <end position="228"/>
    </location>
</feature>
<dbReference type="GO" id="GO:0000324">
    <property type="term" value="C:fungal-type vacuole"/>
    <property type="evidence" value="ECO:0007669"/>
    <property type="project" value="TreeGrafter"/>
</dbReference>
<feature type="transmembrane region" description="Helical" evidence="5">
    <location>
        <begin position="87"/>
        <end position="106"/>
    </location>
</feature>
<accession>A0AAW0BFF9</accession>
<evidence type="ECO:0000256" key="5">
    <source>
        <dbReference type="SAM" id="Phobius"/>
    </source>
</evidence>
<proteinExistence type="predicted"/>
<evidence type="ECO:0000256" key="1">
    <source>
        <dbReference type="ARBA" id="ARBA00004141"/>
    </source>
</evidence>
<dbReference type="InterPro" id="IPR007568">
    <property type="entry name" value="RTA1"/>
</dbReference>
<organism evidence="6 7">
    <name type="scientific">Favolaschia claudopus</name>
    <dbReference type="NCBI Taxonomy" id="2862362"/>
    <lineage>
        <taxon>Eukaryota</taxon>
        <taxon>Fungi</taxon>
        <taxon>Dikarya</taxon>
        <taxon>Basidiomycota</taxon>
        <taxon>Agaricomycotina</taxon>
        <taxon>Agaricomycetes</taxon>
        <taxon>Agaricomycetidae</taxon>
        <taxon>Agaricales</taxon>
        <taxon>Marasmiineae</taxon>
        <taxon>Mycenaceae</taxon>
        <taxon>Favolaschia</taxon>
    </lineage>
</organism>
<dbReference type="GO" id="GO:0005886">
    <property type="term" value="C:plasma membrane"/>
    <property type="evidence" value="ECO:0007669"/>
    <property type="project" value="TreeGrafter"/>
</dbReference>
<comment type="caution">
    <text evidence="6">The sequence shown here is derived from an EMBL/GenBank/DDBJ whole genome shotgun (WGS) entry which is preliminary data.</text>
</comment>
<comment type="subcellular location">
    <subcellularLocation>
        <location evidence="1">Membrane</location>
        <topology evidence="1">Multi-pass membrane protein</topology>
    </subcellularLocation>
</comment>
<feature type="transmembrane region" description="Helical" evidence="5">
    <location>
        <begin position="166"/>
        <end position="187"/>
    </location>
</feature>
<protein>
    <submittedName>
        <fullName evidence="6">RTA1-like protein</fullName>
    </submittedName>
</protein>
<feature type="transmembrane region" description="Helical" evidence="5">
    <location>
        <begin position="49"/>
        <end position="67"/>
    </location>
</feature>
<name>A0AAW0BFF9_9AGAR</name>
<feature type="transmembrane region" description="Helical" evidence="5">
    <location>
        <begin position="20"/>
        <end position="42"/>
    </location>
</feature>
<keyword evidence="2 5" id="KW-0812">Transmembrane</keyword>
<sequence length="296" mass="32512">MSSFNETITPAVPDSAYGYIPTRSIAFLFLTLFGISTAAHAAQAVYYRMWWLLATAFLCGVGEIVGWSGRLWSSYSPRAGDPYLMQVTSTIIAPTPLIAVNFILLGRIVSRLGPCYSRLSPKLYTRIFLTCDIIALIVQGGGGGIAASSHKRETVDLGGNIMLGGIIFQFIALIFYSALAADFLRNYANRNPVRTSSERGVKVMDTRLKLLVQALCFSTLVLFVRSIYRMVELADGWTGKIITTEVYFNIFDAGMVTLAIYTINVAHPGMLLGSNDVRKENMLMKQIPSSSQDSLV</sequence>
<dbReference type="PANTHER" id="PTHR31465:SF9">
    <property type="entry name" value="SPHINGOID LONG-CHAIN BASE TRANSPORTER RSB1"/>
    <property type="match status" value="1"/>
</dbReference>
<keyword evidence="3 5" id="KW-1133">Transmembrane helix</keyword>
<evidence type="ECO:0000313" key="7">
    <source>
        <dbReference type="Proteomes" id="UP001362999"/>
    </source>
</evidence>
<dbReference type="EMBL" id="JAWWNJ010000034">
    <property type="protein sequence ID" value="KAK7024815.1"/>
    <property type="molecule type" value="Genomic_DNA"/>
</dbReference>
<feature type="transmembrane region" description="Helical" evidence="5">
    <location>
        <begin position="127"/>
        <end position="146"/>
    </location>
</feature>